<evidence type="ECO:0000259" key="2">
    <source>
        <dbReference type="PROSITE" id="PS51019"/>
    </source>
</evidence>
<accession>A0ABQ9FB20</accession>
<dbReference type="EMBL" id="JARBDR010000337">
    <property type="protein sequence ID" value="KAJ8314540.1"/>
    <property type="molecule type" value="Genomic_DNA"/>
</dbReference>
<dbReference type="InterPro" id="IPR009465">
    <property type="entry name" value="Spondin_N"/>
</dbReference>
<dbReference type="Gene3D" id="2.60.40.4060">
    <property type="entry name" value="Reeler domain"/>
    <property type="match status" value="1"/>
</dbReference>
<evidence type="ECO:0000259" key="3">
    <source>
        <dbReference type="PROSITE" id="PS51020"/>
    </source>
</evidence>
<evidence type="ECO:0000256" key="1">
    <source>
        <dbReference type="ARBA" id="ARBA00022737"/>
    </source>
</evidence>
<dbReference type="PANTHER" id="PTHR11311">
    <property type="entry name" value="SPONDIN"/>
    <property type="match status" value="1"/>
</dbReference>
<sequence>MDVFKMKEINFVLTVLFIITSVFIGDSYSKATLDICKRTPIHTTAAVTGGDNGFEIKISDLPASGKYVPGETYTEENAIKINNSRLLKYTSRCVSTLDIIEIQDSEKNEDNVKWMLGFMLVAVKQGTKDERDASGSFIIPPDRRVQKAPDCDHTVITHHYLMFKKGMMVQWQAPPRAPPNGTKCTEFRASVIELPDVWYKDEGKLTKIICEEEVSPAPQGDESAPVEENGCCACGSARYKMHFQGKWTRQRHPKDFPTTIERTVLLHWSSIIGSSHNKDYKIWEYGKYASRAVKEVCEYGFSNFLEQEMKKNIRSFRSAMFDVDQDKHLLSLLTMIGPSPDWCVVN</sequence>
<dbReference type="InterPro" id="IPR051418">
    <property type="entry name" value="Spondin/Thrombospondin_T1"/>
</dbReference>
<gene>
    <name evidence="4" type="ORF">KUTeg_006690</name>
</gene>
<evidence type="ECO:0000313" key="5">
    <source>
        <dbReference type="Proteomes" id="UP001217089"/>
    </source>
</evidence>
<dbReference type="Gene3D" id="2.60.40.2130">
    <property type="entry name" value="F-spondin domain"/>
    <property type="match status" value="1"/>
</dbReference>
<dbReference type="InterPro" id="IPR002861">
    <property type="entry name" value="Reeler_dom"/>
</dbReference>
<proteinExistence type="predicted"/>
<dbReference type="Pfam" id="PF02014">
    <property type="entry name" value="Reeler"/>
    <property type="match status" value="1"/>
</dbReference>
<dbReference type="Proteomes" id="UP001217089">
    <property type="component" value="Unassembled WGS sequence"/>
</dbReference>
<dbReference type="PROSITE" id="PS51019">
    <property type="entry name" value="REELIN"/>
    <property type="match status" value="1"/>
</dbReference>
<dbReference type="InterPro" id="IPR042307">
    <property type="entry name" value="Reeler_sf"/>
</dbReference>
<dbReference type="Pfam" id="PF06468">
    <property type="entry name" value="Spond_N"/>
    <property type="match status" value="1"/>
</dbReference>
<dbReference type="CDD" id="cd08544">
    <property type="entry name" value="Reeler"/>
    <property type="match status" value="1"/>
</dbReference>
<keyword evidence="1" id="KW-0677">Repeat</keyword>
<reference evidence="4 5" key="1">
    <citation type="submission" date="2022-12" db="EMBL/GenBank/DDBJ databases">
        <title>Chromosome-level genome of Tegillarca granosa.</title>
        <authorList>
            <person name="Kim J."/>
        </authorList>
    </citation>
    <scope>NUCLEOTIDE SEQUENCE [LARGE SCALE GENOMIC DNA]</scope>
    <source>
        <strain evidence="4">Teg-2019</strain>
        <tissue evidence="4">Adductor muscle</tissue>
    </source>
</reference>
<name>A0ABQ9FB20_TEGGR</name>
<protein>
    <submittedName>
        <fullName evidence="4">Uncharacterized protein</fullName>
    </submittedName>
</protein>
<feature type="domain" description="Reelin" evidence="2">
    <location>
        <begin position="40"/>
        <end position="222"/>
    </location>
</feature>
<organism evidence="4 5">
    <name type="scientific">Tegillarca granosa</name>
    <name type="common">Malaysian cockle</name>
    <name type="synonym">Anadara granosa</name>
    <dbReference type="NCBI Taxonomy" id="220873"/>
    <lineage>
        <taxon>Eukaryota</taxon>
        <taxon>Metazoa</taxon>
        <taxon>Spiralia</taxon>
        <taxon>Lophotrochozoa</taxon>
        <taxon>Mollusca</taxon>
        <taxon>Bivalvia</taxon>
        <taxon>Autobranchia</taxon>
        <taxon>Pteriomorphia</taxon>
        <taxon>Arcoida</taxon>
        <taxon>Arcoidea</taxon>
        <taxon>Arcidae</taxon>
        <taxon>Tegillarca</taxon>
    </lineage>
</organism>
<keyword evidence="5" id="KW-1185">Reference proteome</keyword>
<dbReference type="PROSITE" id="PS51020">
    <property type="entry name" value="SPONDIN"/>
    <property type="match status" value="1"/>
</dbReference>
<dbReference type="InterPro" id="IPR038678">
    <property type="entry name" value="Spondin_N_sf"/>
</dbReference>
<comment type="caution">
    <text evidence="4">The sequence shown here is derived from an EMBL/GenBank/DDBJ whole genome shotgun (WGS) entry which is preliminary data.</text>
</comment>
<evidence type="ECO:0000313" key="4">
    <source>
        <dbReference type="EMBL" id="KAJ8314540.1"/>
    </source>
</evidence>
<dbReference type="PANTHER" id="PTHR11311:SF16">
    <property type="entry name" value="SPONDIN-1"/>
    <property type="match status" value="1"/>
</dbReference>
<feature type="domain" description="Spondin" evidence="3">
    <location>
        <begin position="227"/>
        <end position="346"/>
    </location>
</feature>